<evidence type="ECO:0000256" key="6">
    <source>
        <dbReference type="ARBA" id="ARBA00023004"/>
    </source>
</evidence>
<keyword evidence="5" id="KW-0560">Oxidoreductase</keyword>
<organism evidence="10 11">
    <name type="scientific">Hymenoscyphus fraxineus</name>
    <dbReference type="NCBI Taxonomy" id="746836"/>
    <lineage>
        <taxon>Eukaryota</taxon>
        <taxon>Fungi</taxon>
        <taxon>Dikarya</taxon>
        <taxon>Ascomycota</taxon>
        <taxon>Pezizomycotina</taxon>
        <taxon>Leotiomycetes</taxon>
        <taxon>Helotiales</taxon>
        <taxon>Helotiaceae</taxon>
        <taxon>Hymenoscyphus</taxon>
    </lineage>
</organism>
<comment type="caution">
    <text evidence="10">The sequence shown here is derived from an EMBL/GenBank/DDBJ whole genome shotgun (WGS) entry which is preliminary data.</text>
</comment>
<comment type="cofactor">
    <cofactor evidence="1">
        <name>heme b</name>
        <dbReference type="ChEBI" id="CHEBI:60344"/>
    </cofactor>
</comment>
<evidence type="ECO:0000313" key="11">
    <source>
        <dbReference type="Proteomes" id="UP000696280"/>
    </source>
</evidence>
<keyword evidence="4" id="KW-0479">Metal-binding</keyword>
<evidence type="ECO:0000259" key="9">
    <source>
        <dbReference type="PROSITE" id="PS51405"/>
    </source>
</evidence>
<dbReference type="PANTHER" id="PTHR33577">
    <property type="entry name" value="STERIGMATOCYSTIN BIOSYNTHESIS PEROXIDASE STCC-RELATED"/>
    <property type="match status" value="1"/>
</dbReference>
<evidence type="ECO:0000256" key="5">
    <source>
        <dbReference type="ARBA" id="ARBA00023002"/>
    </source>
</evidence>
<dbReference type="GO" id="GO:0046872">
    <property type="term" value="F:metal ion binding"/>
    <property type="evidence" value="ECO:0007669"/>
    <property type="project" value="UniProtKB-KW"/>
</dbReference>
<keyword evidence="8" id="KW-0732">Signal</keyword>
<dbReference type="EMBL" id="CAJVRL010000045">
    <property type="protein sequence ID" value="CAG8952301.1"/>
    <property type="molecule type" value="Genomic_DNA"/>
</dbReference>
<dbReference type="GO" id="GO:0004601">
    <property type="term" value="F:peroxidase activity"/>
    <property type="evidence" value="ECO:0007669"/>
    <property type="project" value="UniProtKB-KW"/>
</dbReference>
<sequence length="267" mass="29245">MGFMKLILVSAVVTLGSTVVADSLPYDIDSDWAPAGPGDVRGPCPMLNTLANHNILPHNGKNLTEEITIQALIDGVNFTSSLGKFLFDFALTTNPVSGTGMFDLDHLGIHNILEHDASLSRPDDFHNPSDVFDPVIFNETKSYWTEDIIDLEAAATSRHARAETSVATNPGFMFSNIALGFAYGEVAAYLMVFGKDEDGRKAGQARRDWVTYLFEQEKLPTELGWITPNPAISNLELCQMTQNVFQTTGTTKEVAEAWFPCFLFGAS</sequence>
<dbReference type="Pfam" id="PF01328">
    <property type="entry name" value="Peroxidase_2"/>
    <property type="match status" value="1"/>
</dbReference>
<feature type="domain" description="Heme haloperoxidase family profile" evidence="9">
    <location>
        <begin position="28"/>
        <end position="242"/>
    </location>
</feature>
<evidence type="ECO:0000256" key="2">
    <source>
        <dbReference type="ARBA" id="ARBA00022559"/>
    </source>
</evidence>
<evidence type="ECO:0000256" key="7">
    <source>
        <dbReference type="ARBA" id="ARBA00025795"/>
    </source>
</evidence>
<dbReference type="PANTHER" id="PTHR33577:SF7">
    <property type="entry name" value="HEME HALOPEROXIDASE FAMILY PROFILE DOMAIN-CONTAINING PROTEIN"/>
    <property type="match status" value="1"/>
</dbReference>
<evidence type="ECO:0000256" key="4">
    <source>
        <dbReference type="ARBA" id="ARBA00022723"/>
    </source>
</evidence>
<keyword evidence="11" id="KW-1185">Reference proteome</keyword>
<dbReference type="AlphaFoldDB" id="A0A9N9KRQ8"/>
<keyword evidence="2" id="KW-0575">Peroxidase</keyword>
<dbReference type="Proteomes" id="UP000696280">
    <property type="component" value="Unassembled WGS sequence"/>
</dbReference>
<name>A0A9N9KRQ8_9HELO</name>
<evidence type="ECO:0000256" key="1">
    <source>
        <dbReference type="ARBA" id="ARBA00001970"/>
    </source>
</evidence>
<evidence type="ECO:0000256" key="3">
    <source>
        <dbReference type="ARBA" id="ARBA00022617"/>
    </source>
</evidence>
<keyword evidence="3" id="KW-0349">Heme</keyword>
<dbReference type="SUPFAM" id="SSF47571">
    <property type="entry name" value="Cloroperoxidase"/>
    <property type="match status" value="1"/>
</dbReference>
<dbReference type="Gene3D" id="1.10.489.10">
    <property type="entry name" value="Chloroperoxidase-like"/>
    <property type="match status" value="1"/>
</dbReference>
<dbReference type="OrthoDB" id="407298at2759"/>
<feature type="signal peptide" evidence="8">
    <location>
        <begin position="1"/>
        <end position="21"/>
    </location>
</feature>
<proteinExistence type="inferred from homology"/>
<accession>A0A9N9KRQ8</accession>
<keyword evidence="6" id="KW-0408">Iron</keyword>
<dbReference type="PROSITE" id="PS51405">
    <property type="entry name" value="HEME_HALOPEROXIDASE"/>
    <property type="match status" value="1"/>
</dbReference>
<dbReference type="InterPro" id="IPR000028">
    <property type="entry name" value="Chloroperoxidase"/>
</dbReference>
<dbReference type="InterPro" id="IPR036851">
    <property type="entry name" value="Chloroperoxidase-like_sf"/>
</dbReference>
<reference evidence="10" key="1">
    <citation type="submission" date="2021-07" db="EMBL/GenBank/DDBJ databases">
        <authorList>
            <person name="Durling M."/>
        </authorList>
    </citation>
    <scope>NUCLEOTIDE SEQUENCE</scope>
</reference>
<comment type="similarity">
    <text evidence="7">Belongs to the chloroperoxidase family.</text>
</comment>
<gene>
    <name evidence="10" type="ORF">HYFRA_00001046</name>
</gene>
<evidence type="ECO:0000313" key="10">
    <source>
        <dbReference type="EMBL" id="CAG8952301.1"/>
    </source>
</evidence>
<evidence type="ECO:0000256" key="8">
    <source>
        <dbReference type="SAM" id="SignalP"/>
    </source>
</evidence>
<feature type="chain" id="PRO_5040412941" description="Heme haloperoxidase family profile domain-containing protein" evidence="8">
    <location>
        <begin position="22"/>
        <end position="267"/>
    </location>
</feature>
<protein>
    <recommendedName>
        <fullName evidence="9">Heme haloperoxidase family profile domain-containing protein</fullName>
    </recommendedName>
</protein>